<accession>A0A7E6CZT0</accession>
<sequence>MNQAFTTTSLLPRTFGLVTGETQAVSLRGQMIPTAMNTGSSFAKKPMEGKVKSEEKCKAFVDICKYFSEEQWAKLGNSEKITHVYMKRNYDTMTQLGLRAHLPDFMCPKNQTTKSPEHDSDEDQNPGNQVSRSELEDVGNRPSGRRLMDPCEGGDIFLSENFINQHIFITGLGKGKTNVWLHRLRERRDPVVYEEISDPEEDDCVSELSYQAPPVQNCSYGTGMPSVIPSPKIVPLPKPLECSTETK</sequence>
<dbReference type="InParanoid" id="A0A7E6CZT0"/>
<name>A0A7E6CZT0_9CHIR</name>
<dbReference type="PROSITE" id="PS50806">
    <property type="entry name" value="KRAB_RELATED"/>
    <property type="match status" value="1"/>
</dbReference>
<dbReference type="GO" id="GO:0006355">
    <property type="term" value="P:regulation of DNA-templated transcription"/>
    <property type="evidence" value="ECO:0007669"/>
    <property type="project" value="InterPro"/>
</dbReference>
<evidence type="ECO:0000313" key="4">
    <source>
        <dbReference type="RefSeq" id="XP_035872231.1"/>
    </source>
</evidence>
<organism evidence="3 4">
    <name type="scientific">Phyllostomus discolor</name>
    <name type="common">pale spear-nosed bat</name>
    <dbReference type="NCBI Taxonomy" id="89673"/>
    <lineage>
        <taxon>Eukaryota</taxon>
        <taxon>Metazoa</taxon>
        <taxon>Chordata</taxon>
        <taxon>Craniata</taxon>
        <taxon>Vertebrata</taxon>
        <taxon>Euteleostomi</taxon>
        <taxon>Mammalia</taxon>
        <taxon>Eutheria</taxon>
        <taxon>Laurasiatheria</taxon>
        <taxon>Chiroptera</taxon>
        <taxon>Yangochiroptera</taxon>
        <taxon>Phyllostomidae</taxon>
        <taxon>Phyllostominae</taxon>
        <taxon>Phyllostomus</taxon>
    </lineage>
</organism>
<protein>
    <recommendedName>
        <fullName evidence="2">KRAB-related domain-containing protein</fullName>
    </recommendedName>
</protein>
<dbReference type="FunCoup" id="A0A7E6CZT0">
    <property type="interactions" value="14"/>
</dbReference>
<gene>
    <name evidence="4" type="primary">LOC118498385</name>
</gene>
<dbReference type="KEGG" id="pdic:118498385"/>
<evidence type="ECO:0000256" key="1">
    <source>
        <dbReference type="SAM" id="MobiDB-lite"/>
    </source>
</evidence>
<dbReference type="GeneID" id="118498385"/>
<dbReference type="Pfam" id="PF09514">
    <property type="entry name" value="SSXRD"/>
    <property type="match status" value="1"/>
</dbReference>
<feature type="domain" description="KRAB-related" evidence="2">
    <location>
        <begin position="55"/>
        <end position="118"/>
    </location>
</feature>
<dbReference type="PANTHER" id="PTHR14112">
    <property type="entry name" value="SYNOVIAL SARCOMA, X MEMBER"/>
    <property type="match status" value="1"/>
</dbReference>
<keyword evidence="3" id="KW-1185">Reference proteome</keyword>
<proteinExistence type="predicted"/>
<evidence type="ECO:0000259" key="2">
    <source>
        <dbReference type="PROSITE" id="PS50806"/>
    </source>
</evidence>
<dbReference type="PANTHER" id="PTHR14112:SF1">
    <property type="entry name" value="KRAB-RELATED DOMAIN-CONTAINING PROTEIN"/>
    <property type="match status" value="1"/>
</dbReference>
<dbReference type="InterPro" id="IPR003655">
    <property type="entry name" value="aKRAB"/>
</dbReference>
<dbReference type="GO" id="GO:0005634">
    <property type="term" value="C:nucleus"/>
    <property type="evidence" value="ECO:0007669"/>
    <property type="project" value="InterPro"/>
</dbReference>
<dbReference type="RefSeq" id="XP_035872231.1">
    <property type="nucleotide sequence ID" value="XM_036016338.1"/>
</dbReference>
<dbReference type="SMART" id="SM00349">
    <property type="entry name" value="KRAB"/>
    <property type="match status" value="1"/>
</dbReference>
<dbReference type="Proteomes" id="UP000504628">
    <property type="component" value="Chromosome X"/>
</dbReference>
<reference evidence="4" key="1">
    <citation type="submission" date="2025-08" db="UniProtKB">
        <authorList>
            <consortium name="RefSeq"/>
        </authorList>
    </citation>
    <scope>IDENTIFICATION</scope>
    <source>
        <tissue evidence="4">Muscle</tissue>
    </source>
</reference>
<dbReference type="SUPFAM" id="SSF109640">
    <property type="entry name" value="KRAB domain (Kruppel-associated box)"/>
    <property type="match status" value="1"/>
</dbReference>
<dbReference type="AlphaFoldDB" id="A0A7E6CZT0"/>
<dbReference type="InterPro" id="IPR019041">
    <property type="entry name" value="SSXRD_motif"/>
</dbReference>
<evidence type="ECO:0000313" key="3">
    <source>
        <dbReference type="Proteomes" id="UP000504628"/>
    </source>
</evidence>
<dbReference type="InterPro" id="IPR036051">
    <property type="entry name" value="KRAB_dom_sf"/>
</dbReference>
<feature type="region of interest" description="Disordered" evidence="1">
    <location>
        <begin position="107"/>
        <end position="146"/>
    </location>
</feature>
<dbReference type="InterPro" id="IPR001909">
    <property type="entry name" value="KRAB"/>
</dbReference>
<dbReference type="OrthoDB" id="9802659at2759"/>